<protein>
    <recommendedName>
        <fullName evidence="7">Saccharopine dehydrogenase</fullName>
    </recommendedName>
</protein>
<dbReference type="InterPro" id="IPR051168">
    <property type="entry name" value="AASS"/>
</dbReference>
<name>A0ABQ3EPV1_9ACTN</name>
<dbReference type="InterPro" id="IPR005097">
    <property type="entry name" value="Sacchrp_dh_NADP-bd"/>
</dbReference>
<keyword evidence="6" id="KW-1185">Reference proteome</keyword>
<dbReference type="Pfam" id="PF03435">
    <property type="entry name" value="Sacchrp_dh_NADP"/>
    <property type="match status" value="1"/>
</dbReference>
<gene>
    <name evidence="5" type="ORF">GCM10010347_20290</name>
</gene>
<reference evidence="6" key="1">
    <citation type="journal article" date="2019" name="Int. J. Syst. Evol. Microbiol.">
        <title>The Global Catalogue of Microorganisms (GCM) 10K type strain sequencing project: providing services to taxonomists for standard genome sequencing and annotation.</title>
        <authorList>
            <consortium name="The Broad Institute Genomics Platform"/>
            <consortium name="The Broad Institute Genome Sequencing Center for Infectious Disease"/>
            <person name="Wu L."/>
            <person name="Ma J."/>
        </authorList>
    </citation>
    <scope>NUCLEOTIDE SEQUENCE [LARGE SCALE GENOMIC DNA]</scope>
    <source>
        <strain evidence="6">JCM 4738</strain>
    </source>
</reference>
<dbReference type="InterPro" id="IPR032095">
    <property type="entry name" value="Sacchrp_dh-like_C"/>
</dbReference>
<dbReference type="Gene3D" id="3.30.360.10">
    <property type="entry name" value="Dihydrodipicolinate Reductase, domain 2"/>
    <property type="match status" value="1"/>
</dbReference>
<evidence type="ECO:0000259" key="4">
    <source>
        <dbReference type="Pfam" id="PF16653"/>
    </source>
</evidence>
<evidence type="ECO:0000259" key="3">
    <source>
        <dbReference type="Pfam" id="PF03435"/>
    </source>
</evidence>
<sequence>MSDALPDAARPLPADPERTVHWTGTGLSVGRSGLGLLCEQAGRVLVWGRTRAKATALLDRLGLTGRAEPHGLDAGDLPDLLGPGHTLVSMLPATEHAALLRLAISRGAHFACTSYATGELRSLAAEAGRAGLVVLTEAGLDPGIDHLLAHELVSAARKAVGDSAGPVDLTSYCGGLPAVPNAFRYRFSWAPYGVLSALAQPARYIEEGAVRTSDRPWEATRALRLDGEDFEAYPNRDSVPFTAQYAIPDGWRLRTFIRGTLRSSGWRAAWQPVFRTVETGDPDQVRALAQDLAERYPATGEDRDRVVLAVSLTLGTEHGGPGWRGEGLLDITGTARESAMALCVSLPLAHGVTRVLDGELAAGLQCAAEGPQAARWLDFLREHGIATFLREQAV</sequence>
<evidence type="ECO:0000313" key="6">
    <source>
        <dbReference type="Proteomes" id="UP000642673"/>
    </source>
</evidence>
<feature type="domain" description="Saccharopine dehydrogenase NADP binding" evidence="3">
    <location>
        <begin position="28"/>
        <end position="134"/>
    </location>
</feature>
<dbReference type="Pfam" id="PF16653">
    <property type="entry name" value="Sacchrp_dh_C"/>
    <property type="match status" value="1"/>
</dbReference>
<evidence type="ECO:0000256" key="1">
    <source>
        <dbReference type="ARBA" id="ARBA00023002"/>
    </source>
</evidence>
<dbReference type="Proteomes" id="UP000642673">
    <property type="component" value="Unassembled WGS sequence"/>
</dbReference>
<evidence type="ECO:0000256" key="2">
    <source>
        <dbReference type="SAM" id="MobiDB-lite"/>
    </source>
</evidence>
<dbReference type="PANTHER" id="PTHR11133">
    <property type="entry name" value="SACCHAROPINE DEHYDROGENASE"/>
    <property type="match status" value="1"/>
</dbReference>
<dbReference type="EMBL" id="BMVP01000003">
    <property type="protein sequence ID" value="GHB50669.1"/>
    <property type="molecule type" value="Genomic_DNA"/>
</dbReference>
<feature type="domain" description="Saccharopine dehydrogenase-like C-terminal" evidence="4">
    <location>
        <begin position="139"/>
        <end position="385"/>
    </location>
</feature>
<dbReference type="SUPFAM" id="SSF55347">
    <property type="entry name" value="Glyceraldehyde-3-phosphate dehydrogenase-like, C-terminal domain"/>
    <property type="match status" value="1"/>
</dbReference>
<accession>A0ABQ3EPV1</accession>
<feature type="region of interest" description="Disordered" evidence="2">
    <location>
        <begin position="1"/>
        <end position="21"/>
    </location>
</feature>
<evidence type="ECO:0000313" key="5">
    <source>
        <dbReference type="EMBL" id="GHB50669.1"/>
    </source>
</evidence>
<organism evidence="5 6">
    <name type="scientific">Streptomyces cirratus</name>
    <dbReference type="NCBI Taxonomy" id="68187"/>
    <lineage>
        <taxon>Bacteria</taxon>
        <taxon>Bacillati</taxon>
        <taxon>Actinomycetota</taxon>
        <taxon>Actinomycetes</taxon>
        <taxon>Kitasatosporales</taxon>
        <taxon>Streptomycetaceae</taxon>
        <taxon>Streptomyces</taxon>
    </lineage>
</organism>
<keyword evidence="1" id="KW-0560">Oxidoreductase</keyword>
<dbReference type="SUPFAM" id="SSF51735">
    <property type="entry name" value="NAD(P)-binding Rossmann-fold domains"/>
    <property type="match status" value="1"/>
</dbReference>
<dbReference type="InterPro" id="IPR036291">
    <property type="entry name" value="NAD(P)-bd_dom_sf"/>
</dbReference>
<evidence type="ECO:0008006" key="7">
    <source>
        <dbReference type="Google" id="ProtNLM"/>
    </source>
</evidence>
<proteinExistence type="predicted"/>
<dbReference type="RefSeq" id="WP_190183719.1">
    <property type="nucleotide sequence ID" value="NZ_BMVP01000003.1"/>
</dbReference>
<comment type="caution">
    <text evidence="5">The sequence shown here is derived from an EMBL/GenBank/DDBJ whole genome shotgun (WGS) entry which is preliminary data.</text>
</comment>
<dbReference type="PANTHER" id="PTHR11133:SF22">
    <property type="entry name" value="ALPHA-AMINOADIPIC SEMIALDEHYDE SYNTHASE, MITOCHONDRIAL"/>
    <property type="match status" value="1"/>
</dbReference>
<feature type="compositionally biased region" description="Low complexity" evidence="2">
    <location>
        <begin position="1"/>
        <end position="12"/>
    </location>
</feature>